<dbReference type="PROSITE" id="PS50202">
    <property type="entry name" value="MSP"/>
    <property type="match status" value="1"/>
</dbReference>
<comment type="function">
    <text evidence="1">Central component in molecular interactions underlying sperm crawling. Forms an extensive filament system that extends from sperm villipoda, along the leading edge of the pseudopod.</text>
</comment>
<feature type="non-terminal residue" evidence="4">
    <location>
        <position position="339"/>
    </location>
</feature>
<gene>
    <name evidence="4" type="ORF">MSPICULIGERA_LOCUS3101</name>
</gene>
<dbReference type="Proteomes" id="UP001177023">
    <property type="component" value="Unassembled WGS sequence"/>
</dbReference>
<accession>A0AA36FR84</accession>
<evidence type="ECO:0000313" key="5">
    <source>
        <dbReference type="Proteomes" id="UP001177023"/>
    </source>
</evidence>
<sequence>KKKAGAASTRSKSRASRSARRGSKSKKKAPRDGSAKSAKIKSKSRGKSAKPGSSKSKSARSKSLSRKKSSSSKPKSTALAAAGKLKPSDESSKSRRSSKSKKDSKSSKSKKAKDSSIKSKKEKSAKSVKSAKSKSGKSIKTLAISGAGPKTQGITIQETQLNWKATGGLGKFNLHNTDSTTRAFKVKTSDNLLYRVAPVYGVIKAGEKMEVQVMRNNGAAKVDKLVVLSMPVAGELGGEEAFKQPGANNNNFDLALLPLLLCGKHRRIYYADKKERHEEKICAQACRELMHYLKLPPSSQRTYQPDCCATIAAETAAGAALLFKPRSRGDVIEEEEYAR</sequence>
<dbReference type="AlphaFoldDB" id="A0AA36FR84"/>
<organism evidence="4 5">
    <name type="scientific">Mesorhabditis spiculigera</name>
    <dbReference type="NCBI Taxonomy" id="96644"/>
    <lineage>
        <taxon>Eukaryota</taxon>
        <taxon>Metazoa</taxon>
        <taxon>Ecdysozoa</taxon>
        <taxon>Nematoda</taxon>
        <taxon>Chromadorea</taxon>
        <taxon>Rhabditida</taxon>
        <taxon>Rhabditina</taxon>
        <taxon>Rhabditomorpha</taxon>
        <taxon>Rhabditoidea</taxon>
        <taxon>Rhabditidae</taxon>
        <taxon>Mesorhabditinae</taxon>
        <taxon>Mesorhabditis</taxon>
    </lineage>
</organism>
<feature type="compositionally biased region" description="Basic residues" evidence="2">
    <location>
        <begin position="38"/>
        <end position="48"/>
    </location>
</feature>
<dbReference type="InterPro" id="IPR008962">
    <property type="entry name" value="PapD-like_sf"/>
</dbReference>
<evidence type="ECO:0000313" key="4">
    <source>
        <dbReference type="EMBL" id="CAJ0564426.1"/>
    </source>
</evidence>
<evidence type="ECO:0000256" key="1">
    <source>
        <dbReference type="RuleBase" id="RU003425"/>
    </source>
</evidence>
<dbReference type="Gene3D" id="2.60.40.10">
    <property type="entry name" value="Immunoglobulins"/>
    <property type="match status" value="1"/>
</dbReference>
<dbReference type="SUPFAM" id="SSF49354">
    <property type="entry name" value="PapD-like"/>
    <property type="match status" value="1"/>
</dbReference>
<feature type="compositionally biased region" description="Basic and acidic residues" evidence="2">
    <location>
        <begin position="100"/>
        <end position="125"/>
    </location>
</feature>
<proteinExistence type="predicted"/>
<comment type="caution">
    <text evidence="4">The sequence shown here is derived from an EMBL/GenBank/DDBJ whole genome shotgun (WGS) entry which is preliminary data.</text>
</comment>
<protein>
    <recommendedName>
        <fullName evidence="1">Major sperm protein</fullName>
    </recommendedName>
</protein>
<name>A0AA36FR84_9BILA</name>
<dbReference type="PANTHER" id="PTHR22947:SF12">
    <property type="entry name" value="MAJOR SPERM PROTEIN"/>
    <property type="match status" value="1"/>
</dbReference>
<dbReference type="InterPro" id="IPR000535">
    <property type="entry name" value="MSP_dom"/>
</dbReference>
<evidence type="ECO:0000256" key="2">
    <source>
        <dbReference type="SAM" id="MobiDB-lite"/>
    </source>
</evidence>
<reference evidence="4" key="1">
    <citation type="submission" date="2023-06" db="EMBL/GenBank/DDBJ databases">
        <authorList>
            <person name="Delattre M."/>
        </authorList>
    </citation>
    <scope>NUCLEOTIDE SEQUENCE</scope>
    <source>
        <strain evidence="4">AF72</strain>
    </source>
</reference>
<feature type="compositionally biased region" description="Basic residues" evidence="2">
    <location>
        <begin position="57"/>
        <end position="70"/>
    </location>
</feature>
<feature type="region of interest" description="Disordered" evidence="2">
    <location>
        <begin position="1"/>
        <end position="144"/>
    </location>
</feature>
<keyword evidence="5" id="KW-1185">Reference proteome</keyword>
<keyword evidence="1" id="KW-0963">Cytoplasm</keyword>
<feature type="compositionally biased region" description="Low complexity" evidence="2">
    <location>
        <begin position="1"/>
        <end position="10"/>
    </location>
</feature>
<feature type="domain" description="MSP" evidence="3">
    <location>
        <begin position="153"/>
        <end position="257"/>
    </location>
</feature>
<dbReference type="EMBL" id="CATQJA010000881">
    <property type="protein sequence ID" value="CAJ0564426.1"/>
    <property type="molecule type" value="Genomic_DNA"/>
</dbReference>
<dbReference type="Pfam" id="PF00635">
    <property type="entry name" value="Motile_Sperm"/>
    <property type="match status" value="1"/>
</dbReference>
<feature type="non-terminal residue" evidence="4">
    <location>
        <position position="1"/>
    </location>
</feature>
<dbReference type="PANTHER" id="PTHR22947">
    <property type="entry name" value="MAJOR SPERM PROTEIN"/>
    <property type="match status" value="1"/>
</dbReference>
<feature type="compositionally biased region" description="Basic residues" evidence="2">
    <location>
        <begin position="11"/>
        <end position="29"/>
    </location>
</feature>
<dbReference type="InterPro" id="IPR051774">
    <property type="entry name" value="Sperm-specific_class_P"/>
</dbReference>
<keyword evidence="1" id="KW-0206">Cytoskeleton</keyword>
<evidence type="ECO:0000259" key="3">
    <source>
        <dbReference type="PROSITE" id="PS50202"/>
    </source>
</evidence>
<dbReference type="InterPro" id="IPR013783">
    <property type="entry name" value="Ig-like_fold"/>
</dbReference>